<dbReference type="GO" id="GO:0016811">
    <property type="term" value="F:hydrolase activity, acting on carbon-nitrogen (but not peptide) bonds, in linear amides"/>
    <property type="evidence" value="ECO:0007669"/>
    <property type="project" value="InterPro"/>
</dbReference>
<feature type="region of interest" description="Disordered" evidence="8">
    <location>
        <begin position="152"/>
        <end position="186"/>
    </location>
</feature>
<reference evidence="10" key="1">
    <citation type="journal article" date="2020" name="Stud. Mycol.">
        <title>101 Dothideomycetes genomes: a test case for predicting lifestyles and emergence of pathogens.</title>
        <authorList>
            <person name="Haridas S."/>
            <person name="Albert R."/>
            <person name="Binder M."/>
            <person name="Bloem J."/>
            <person name="Labutti K."/>
            <person name="Salamov A."/>
            <person name="Andreopoulos B."/>
            <person name="Baker S."/>
            <person name="Barry K."/>
            <person name="Bills G."/>
            <person name="Bluhm B."/>
            <person name="Cannon C."/>
            <person name="Castanera R."/>
            <person name="Culley D."/>
            <person name="Daum C."/>
            <person name="Ezra D."/>
            <person name="Gonzalez J."/>
            <person name="Henrissat B."/>
            <person name="Kuo A."/>
            <person name="Liang C."/>
            <person name="Lipzen A."/>
            <person name="Lutzoni F."/>
            <person name="Magnuson J."/>
            <person name="Mondo S."/>
            <person name="Nolan M."/>
            <person name="Ohm R."/>
            <person name="Pangilinan J."/>
            <person name="Park H.-J."/>
            <person name="Ramirez L."/>
            <person name="Alfaro M."/>
            <person name="Sun H."/>
            <person name="Tritt A."/>
            <person name="Yoshinaga Y."/>
            <person name="Zwiers L.-H."/>
            <person name="Turgeon B."/>
            <person name="Goodwin S."/>
            <person name="Spatafora J."/>
            <person name="Crous P."/>
            <person name="Grigoriev I."/>
        </authorList>
    </citation>
    <scope>NUCLEOTIDE SEQUENCE</scope>
    <source>
        <strain evidence="10">CBS 269.34</strain>
    </source>
</reference>
<dbReference type="Proteomes" id="UP000799750">
    <property type="component" value="Unassembled WGS sequence"/>
</dbReference>
<dbReference type="GO" id="GO:0046513">
    <property type="term" value="P:ceramide biosynthetic process"/>
    <property type="evidence" value="ECO:0007669"/>
    <property type="project" value="TreeGrafter"/>
</dbReference>
<feature type="transmembrane region" description="Helical" evidence="9">
    <location>
        <begin position="47"/>
        <end position="68"/>
    </location>
</feature>
<evidence type="ECO:0000256" key="3">
    <source>
        <dbReference type="ARBA" id="ARBA00022692"/>
    </source>
</evidence>
<evidence type="ECO:0000256" key="4">
    <source>
        <dbReference type="ARBA" id="ARBA00022801"/>
    </source>
</evidence>
<keyword evidence="3 9" id="KW-0812">Transmembrane</keyword>
<dbReference type="GO" id="GO:0005789">
    <property type="term" value="C:endoplasmic reticulum membrane"/>
    <property type="evidence" value="ECO:0007669"/>
    <property type="project" value="TreeGrafter"/>
</dbReference>
<evidence type="ECO:0000313" key="11">
    <source>
        <dbReference type="Proteomes" id="UP000799750"/>
    </source>
</evidence>
<keyword evidence="5 9" id="KW-1133">Transmembrane helix</keyword>
<keyword evidence="7" id="KW-0479">Metal-binding</keyword>
<feature type="compositionally biased region" description="Basic and acidic residues" evidence="8">
    <location>
        <begin position="152"/>
        <end position="165"/>
    </location>
</feature>
<dbReference type="PANTHER" id="PTHR46187:SF1">
    <property type="entry name" value="ALKALINE PHYTOCERAMIDASE"/>
    <property type="match status" value="1"/>
</dbReference>
<evidence type="ECO:0008006" key="12">
    <source>
        <dbReference type="Google" id="ProtNLM"/>
    </source>
</evidence>
<gene>
    <name evidence="10" type="ORF">BU16DRAFT_525336</name>
</gene>
<dbReference type="InterPro" id="IPR008901">
    <property type="entry name" value="ACER"/>
</dbReference>
<evidence type="ECO:0000256" key="9">
    <source>
        <dbReference type="SAM" id="Phobius"/>
    </source>
</evidence>
<comment type="subcellular location">
    <subcellularLocation>
        <location evidence="1">Membrane</location>
        <topology evidence="1">Multi-pass membrane protein</topology>
    </subcellularLocation>
</comment>
<evidence type="ECO:0000256" key="7">
    <source>
        <dbReference type="PIRSR" id="PIRSR608901-2"/>
    </source>
</evidence>
<feature type="binding site" evidence="7">
    <location>
        <position position="130"/>
    </location>
    <ligand>
        <name>Zn(2+)</name>
        <dbReference type="ChEBI" id="CHEBI:29105"/>
        <note>catalytic</note>
    </ligand>
</feature>
<evidence type="ECO:0000313" key="10">
    <source>
        <dbReference type="EMBL" id="KAF2497727.1"/>
    </source>
</evidence>
<comment type="cofactor">
    <cofactor evidence="7">
        <name>Zn(2+)</name>
        <dbReference type="ChEBI" id="CHEBI:29105"/>
    </cofactor>
</comment>
<evidence type="ECO:0000256" key="5">
    <source>
        <dbReference type="ARBA" id="ARBA00022989"/>
    </source>
</evidence>
<keyword evidence="4" id="KW-0378">Hydrolase</keyword>
<accession>A0A6A6R2V8</accession>
<keyword evidence="11" id="KW-1185">Reference proteome</keyword>
<sequence>MHIFASALFYYSLSPFLPASRRRILASLTLLLETINTLNFITSKNTFLHQISFVSMLAFVTVLLMVRVERVRANKLKQRLRRLYMTGILLFLVGYALWQLDFHTCASMRELRHRIGMPMSWVFELHGWWHVCTAVAGYNYIQTIEALDENAKRGGREEGVRERKNSRSGLEDGMQPMSMALPRGFV</sequence>
<dbReference type="AlphaFoldDB" id="A0A6A6R2V8"/>
<evidence type="ECO:0000256" key="1">
    <source>
        <dbReference type="ARBA" id="ARBA00004141"/>
    </source>
</evidence>
<keyword evidence="6 9" id="KW-0472">Membrane</keyword>
<keyword evidence="7" id="KW-0862">Zinc</keyword>
<evidence type="ECO:0000256" key="6">
    <source>
        <dbReference type="ARBA" id="ARBA00023136"/>
    </source>
</evidence>
<evidence type="ECO:0000256" key="2">
    <source>
        <dbReference type="ARBA" id="ARBA00009780"/>
    </source>
</evidence>
<proteinExistence type="inferred from homology"/>
<dbReference type="EMBL" id="MU004186">
    <property type="protein sequence ID" value="KAF2497727.1"/>
    <property type="molecule type" value="Genomic_DNA"/>
</dbReference>
<feature type="transmembrane region" description="Helical" evidence="9">
    <location>
        <begin position="80"/>
        <end position="98"/>
    </location>
</feature>
<name>A0A6A6R2V8_9PEZI</name>
<dbReference type="Pfam" id="PF05875">
    <property type="entry name" value="Ceramidase"/>
    <property type="match status" value="1"/>
</dbReference>
<organism evidence="10 11">
    <name type="scientific">Lophium mytilinum</name>
    <dbReference type="NCBI Taxonomy" id="390894"/>
    <lineage>
        <taxon>Eukaryota</taxon>
        <taxon>Fungi</taxon>
        <taxon>Dikarya</taxon>
        <taxon>Ascomycota</taxon>
        <taxon>Pezizomycotina</taxon>
        <taxon>Dothideomycetes</taxon>
        <taxon>Pleosporomycetidae</taxon>
        <taxon>Mytilinidiales</taxon>
        <taxon>Mytilinidiaceae</taxon>
        <taxon>Lophium</taxon>
    </lineage>
</organism>
<dbReference type="OrthoDB" id="187171at2759"/>
<protein>
    <recommendedName>
        <fullName evidence="12">Alkaline phytoceramidase</fullName>
    </recommendedName>
</protein>
<dbReference type="PANTHER" id="PTHR46187">
    <property type="entry name" value="ALKALINE CERAMIDASE 3"/>
    <property type="match status" value="1"/>
</dbReference>
<feature type="binding site" evidence="7">
    <location>
        <position position="126"/>
    </location>
    <ligand>
        <name>Zn(2+)</name>
        <dbReference type="ChEBI" id="CHEBI:29105"/>
        <note>catalytic</note>
    </ligand>
</feature>
<dbReference type="GO" id="GO:0046872">
    <property type="term" value="F:metal ion binding"/>
    <property type="evidence" value="ECO:0007669"/>
    <property type="project" value="UniProtKB-KW"/>
</dbReference>
<evidence type="ECO:0000256" key="8">
    <source>
        <dbReference type="SAM" id="MobiDB-lite"/>
    </source>
</evidence>
<comment type="similarity">
    <text evidence="2">Belongs to the alkaline ceramidase family.</text>
</comment>
<dbReference type="GO" id="GO:0046514">
    <property type="term" value="P:ceramide catabolic process"/>
    <property type="evidence" value="ECO:0007669"/>
    <property type="project" value="TreeGrafter"/>
</dbReference>